<keyword evidence="2" id="KW-1185">Reference proteome</keyword>
<comment type="caution">
    <text evidence="1">The sequence shown here is derived from an EMBL/GenBank/DDBJ whole genome shotgun (WGS) entry which is preliminary data.</text>
</comment>
<organism evidence="1 2">
    <name type="scientific">Dysgonomonas termitidis</name>
    <dbReference type="NCBI Taxonomy" id="1516126"/>
    <lineage>
        <taxon>Bacteria</taxon>
        <taxon>Pseudomonadati</taxon>
        <taxon>Bacteroidota</taxon>
        <taxon>Bacteroidia</taxon>
        <taxon>Bacteroidales</taxon>
        <taxon>Dysgonomonadaceae</taxon>
        <taxon>Dysgonomonas</taxon>
    </lineage>
</organism>
<gene>
    <name evidence="1" type="ORF">ACFO6W_21725</name>
</gene>
<proteinExistence type="predicted"/>
<evidence type="ECO:0000313" key="1">
    <source>
        <dbReference type="EMBL" id="MFC4676306.1"/>
    </source>
</evidence>
<dbReference type="EMBL" id="JBHSGN010000131">
    <property type="protein sequence ID" value="MFC4676306.1"/>
    <property type="molecule type" value="Genomic_DNA"/>
</dbReference>
<accession>A0ABV9L3A0</accession>
<name>A0ABV9L3A0_9BACT</name>
<reference evidence="2" key="1">
    <citation type="journal article" date="2019" name="Int. J. Syst. Evol. Microbiol.">
        <title>The Global Catalogue of Microorganisms (GCM) 10K type strain sequencing project: providing services to taxonomists for standard genome sequencing and annotation.</title>
        <authorList>
            <consortium name="The Broad Institute Genomics Platform"/>
            <consortium name="The Broad Institute Genome Sequencing Center for Infectious Disease"/>
            <person name="Wu L."/>
            <person name="Ma J."/>
        </authorList>
    </citation>
    <scope>NUCLEOTIDE SEQUENCE [LARGE SCALE GENOMIC DNA]</scope>
    <source>
        <strain evidence="2">CCUG 66188</strain>
    </source>
</reference>
<evidence type="ECO:0008006" key="3">
    <source>
        <dbReference type="Google" id="ProtNLM"/>
    </source>
</evidence>
<dbReference type="RefSeq" id="WP_380000408.1">
    <property type="nucleotide sequence ID" value="NZ_JBHSGN010000131.1"/>
</dbReference>
<sequence length="180" mass="21212">MKKLLFIFIIVSIFSCSQKNEYEKLIREYAQTNKQGVFTDCQFESIEIKELPPITVSDSINFLKNTFEDDNKAYIKRQETLLKMSLEYMEIEKKARFKSQVIIDGFMNTIDQLNNSIDSVKQLNFKSRYDGLNVDKVLLQPVECRYSYVFPAGNPRQERTDIFYFLPDLSKITGQKQIRK</sequence>
<dbReference type="Proteomes" id="UP001596023">
    <property type="component" value="Unassembled WGS sequence"/>
</dbReference>
<evidence type="ECO:0000313" key="2">
    <source>
        <dbReference type="Proteomes" id="UP001596023"/>
    </source>
</evidence>
<dbReference type="PROSITE" id="PS51257">
    <property type="entry name" value="PROKAR_LIPOPROTEIN"/>
    <property type="match status" value="1"/>
</dbReference>
<protein>
    <recommendedName>
        <fullName evidence="3">Lipoprotein</fullName>
    </recommendedName>
</protein>